<sequence length="183" mass="20615">MPHISILPGSLTSSQLILRSRQPLDTFRLPLDFRIRIGPSFQVQTSRIHRRVCHHAQSHALAFPRTSWATSGGSRPSNDAHLFASPLFLRTQRPPLQNPAVVPFLRGHAQLDDPSSTMRRQGLEPHRRRIYTGFMKWPGTPSSNCIDGSRSYRPAWPGCVHCGFDLVRCSHRVSCLNVFAGSR</sequence>
<accession>A0AAD7NIC1</accession>
<dbReference type="AlphaFoldDB" id="A0AAD7NIC1"/>
<reference evidence="1" key="1">
    <citation type="submission" date="2023-03" db="EMBL/GenBank/DDBJ databases">
        <title>Massive genome expansion in bonnet fungi (Mycena s.s.) driven by repeated elements and novel gene families across ecological guilds.</title>
        <authorList>
            <consortium name="Lawrence Berkeley National Laboratory"/>
            <person name="Harder C.B."/>
            <person name="Miyauchi S."/>
            <person name="Viragh M."/>
            <person name="Kuo A."/>
            <person name="Thoen E."/>
            <person name="Andreopoulos B."/>
            <person name="Lu D."/>
            <person name="Skrede I."/>
            <person name="Drula E."/>
            <person name="Henrissat B."/>
            <person name="Morin E."/>
            <person name="Kohler A."/>
            <person name="Barry K."/>
            <person name="LaButti K."/>
            <person name="Morin E."/>
            <person name="Salamov A."/>
            <person name="Lipzen A."/>
            <person name="Mereny Z."/>
            <person name="Hegedus B."/>
            <person name="Baldrian P."/>
            <person name="Stursova M."/>
            <person name="Weitz H."/>
            <person name="Taylor A."/>
            <person name="Grigoriev I.V."/>
            <person name="Nagy L.G."/>
            <person name="Martin F."/>
            <person name="Kauserud H."/>
        </authorList>
    </citation>
    <scope>NUCLEOTIDE SEQUENCE</scope>
    <source>
        <strain evidence="1">CBHHK188m</strain>
    </source>
</reference>
<evidence type="ECO:0000313" key="2">
    <source>
        <dbReference type="Proteomes" id="UP001215280"/>
    </source>
</evidence>
<gene>
    <name evidence="1" type="ORF">DFH07DRAFT_1059878</name>
</gene>
<comment type="caution">
    <text evidence="1">The sequence shown here is derived from an EMBL/GenBank/DDBJ whole genome shotgun (WGS) entry which is preliminary data.</text>
</comment>
<keyword evidence="2" id="KW-1185">Reference proteome</keyword>
<dbReference type="Proteomes" id="UP001215280">
    <property type="component" value="Unassembled WGS sequence"/>
</dbReference>
<protein>
    <submittedName>
        <fullName evidence="1">Uncharacterized protein</fullName>
    </submittedName>
</protein>
<organism evidence="1 2">
    <name type="scientific">Mycena maculata</name>
    <dbReference type="NCBI Taxonomy" id="230809"/>
    <lineage>
        <taxon>Eukaryota</taxon>
        <taxon>Fungi</taxon>
        <taxon>Dikarya</taxon>
        <taxon>Basidiomycota</taxon>
        <taxon>Agaricomycotina</taxon>
        <taxon>Agaricomycetes</taxon>
        <taxon>Agaricomycetidae</taxon>
        <taxon>Agaricales</taxon>
        <taxon>Marasmiineae</taxon>
        <taxon>Mycenaceae</taxon>
        <taxon>Mycena</taxon>
    </lineage>
</organism>
<name>A0AAD7NIC1_9AGAR</name>
<proteinExistence type="predicted"/>
<evidence type="ECO:0000313" key="1">
    <source>
        <dbReference type="EMBL" id="KAJ7761215.1"/>
    </source>
</evidence>
<dbReference type="EMBL" id="JARJLG010000046">
    <property type="protein sequence ID" value="KAJ7761215.1"/>
    <property type="molecule type" value="Genomic_DNA"/>
</dbReference>